<gene>
    <name evidence="1" type="ORF">BKH15_03270</name>
</gene>
<evidence type="ECO:0000313" key="1">
    <source>
        <dbReference type="EMBL" id="OLO78883.1"/>
    </source>
</evidence>
<reference evidence="1 2" key="1">
    <citation type="submission" date="2016-12" db="EMBL/GenBank/DDBJ databases">
        <title>Genomic comparison of strains in the 'Actinomyces naeslundii' group.</title>
        <authorList>
            <person name="Mughal S.R."/>
            <person name="Do T."/>
            <person name="Gilbert S.C."/>
            <person name="Witherden E.A."/>
            <person name="Didelot X."/>
            <person name="Beighton D."/>
        </authorList>
    </citation>
    <scope>NUCLEOTIDE SEQUENCE [LARGE SCALE GENOMIC DNA]</scope>
    <source>
        <strain evidence="1 2">G53E</strain>
    </source>
</reference>
<protein>
    <submittedName>
        <fullName evidence="1">Uncharacterized protein</fullName>
    </submittedName>
</protein>
<dbReference type="EMBL" id="MSKW01000006">
    <property type="protein sequence ID" value="OLO78883.1"/>
    <property type="molecule type" value="Genomic_DNA"/>
</dbReference>
<sequence>MDPLNPPVSIVLALWAPSPSSHGLSLVEGPDGAHDVIGSVVTGGSGTPTAAADGPGRVSLGQWLASARPLSRVSAVLPSPAGGTGTWGLLPDIEEGVVLEGVAGRVLLVPEDSGTSVSWHAEPLSSPLPPLDAVHARRQVHAATEEAIEALIELDLARERPEMADALNDLLTAVMDPRLVPPWLARRDRELLERSLRLAGMCELALDDDGAATTALQAQRRADVLRPLLAVARHGAAAATEWWAR</sequence>
<dbReference type="AlphaFoldDB" id="A0A1Q8XEX5"/>
<evidence type="ECO:0000313" key="2">
    <source>
        <dbReference type="Proteomes" id="UP000186769"/>
    </source>
</evidence>
<proteinExistence type="predicted"/>
<dbReference type="RefSeq" id="WP_075414209.1">
    <property type="nucleotide sequence ID" value="NZ_MSKW01000006.1"/>
</dbReference>
<dbReference type="Proteomes" id="UP000186769">
    <property type="component" value="Unassembled WGS sequence"/>
</dbReference>
<organism evidence="1 2">
    <name type="scientific">Actinomyces oris</name>
    <dbReference type="NCBI Taxonomy" id="544580"/>
    <lineage>
        <taxon>Bacteria</taxon>
        <taxon>Bacillati</taxon>
        <taxon>Actinomycetota</taxon>
        <taxon>Actinomycetes</taxon>
        <taxon>Actinomycetales</taxon>
        <taxon>Actinomycetaceae</taxon>
        <taxon>Actinomyces</taxon>
    </lineage>
</organism>
<accession>A0A1Q8XEX5</accession>
<comment type="caution">
    <text evidence="1">The sequence shown here is derived from an EMBL/GenBank/DDBJ whole genome shotgun (WGS) entry which is preliminary data.</text>
</comment>
<name>A0A1Q8XEX5_9ACTO</name>